<accession>A0A6N9TIJ6</accession>
<dbReference type="InterPro" id="IPR002641">
    <property type="entry name" value="PNPLA_dom"/>
</dbReference>
<comment type="caution">
    <text evidence="7">The sequence shown here is derived from an EMBL/GenBank/DDBJ whole genome shotgun (WGS) entry which is preliminary data.</text>
</comment>
<proteinExistence type="predicted"/>
<dbReference type="Pfam" id="PF19890">
    <property type="entry name" value="DUF6363"/>
    <property type="match status" value="1"/>
</dbReference>
<dbReference type="Pfam" id="PF01734">
    <property type="entry name" value="Patatin"/>
    <property type="match status" value="1"/>
</dbReference>
<dbReference type="PANTHER" id="PTHR14226">
    <property type="entry name" value="NEUROPATHY TARGET ESTERASE/SWISS CHEESE D.MELANOGASTER"/>
    <property type="match status" value="1"/>
</dbReference>
<dbReference type="InterPro" id="IPR045943">
    <property type="entry name" value="DUF6363"/>
</dbReference>
<dbReference type="EMBL" id="JAAAWO010000002">
    <property type="protein sequence ID" value="NDW14518.1"/>
    <property type="molecule type" value="Genomic_DNA"/>
</dbReference>
<dbReference type="PROSITE" id="PS51635">
    <property type="entry name" value="PNPLA"/>
    <property type="match status" value="1"/>
</dbReference>
<evidence type="ECO:0000256" key="4">
    <source>
        <dbReference type="PROSITE-ProRule" id="PRU01161"/>
    </source>
</evidence>
<dbReference type="PANTHER" id="PTHR14226:SF25">
    <property type="entry name" value="PHOSPHOESTERASE"/>
    <property type="match status" value="1"/>
</dbReference>
<evidence type="ECO:0000256" key="1">
    <source>
        <dbReference type="ARBA" id="ARBA00022801"/>
    </source>
</evidence>
<evidence type="ECO:0000259" key="6">
    <source>
        <dbReference type="PROSITE" id="PS51635"/>
    </source>
</evidence>
<gene>
    <name evidence="7" type="ORF">GTQ48_03090</name>
</gene>
<organism evidence="7 8">
    <name type="scientific">Alteromonas genovensis</name>
    <dbReference type="NCBI Taxonomy" id="471225"/>
    <lineage>
        <taxon>Bacteria</taxon>
        <taxon>Pseudomonadati</taxon>
        <taxon>Pseudomonadota</taxon>
        <taxon>Gammaproteobacteria</taxon>
        <taxon>Alteromonadales</taxon>
        <taxon>Alteromonadaceae</taxon>
        <taxon>Alteromonas/Salinimonas group</taxon>
        <taxon>Alteromonas</taxon>
    </lineage>
</organism>
<dbReference type="Gene3D" id="3.40.1090.10">
    <property type="entry name" value="Cytosolic phospholipase A2 catalytic domain"/>
    <property type="match status" value="2"/>
</dbReference>
<feature type="short sequence motif" description="GXSXG" evidence="4">
    <location>
        <begin position="53"/>
        <end position="57"/>
    </location>
</feature>
<dbReference type="AlphaFoldDB" id="A0A6N9TIJ6"/>
<evidence type="ECO:0000256" key="3">
    <source>
        <dbReference type="ARBA" id="ARBA00023098"/>
    </source>
</evidence>
<evidence type="ECO:0000256" key="5">
    <source>
        <dbReference type="SAM" id="MobiDB-lite"/>
    </source>
</evidence>
<dbReference type="Proteomes" id="UP000471381">
    <property type="component" value="Unassembled WGS sequence"/>
</dbReference>
<feature type="active site" description="Proton acceptor" evidence="4">
    <location>
        <position position="231"/>
    </location>
</feature>
<protein>
    <submittedName>
        <fullName evidence="7">Patatin family protein</fullName>
    </submittedName>
</protein>
<dbReference type="GO" id="GO:0016787">
    <property type="term" value="F:hydrolase activity"/>
    <property type="evidence" value="ECO:0007669"/>
    <property type="project" value="UniProtKB-UniRule"/>
</dbReference>
<dbReference type="CDD" id="cd07208">
    <property type="entry name" value="Pat_hypo_Ecoli_yjju_like"/>
    <property type="match status" value="1"/>
</dbReference>
<dbReference type="RefSeq" id="WP_163105128.1">
    <property type="nucleotide sequence ID" value="NZ_JAAAWO010000002.1"/>
</dbReference>
<feature type="compositionally biased region" description="Polar residues" evidence="5">
    <location>
        <begin position="188"/>
        <end position="197"/>
    </location>
</feature>
<keyword evidence="8" id="KW-1185">Reference proteome</keyword>
<sequence>MNTPASSSSSPQVNERTKLALIAEGGGQRGIFTAGVLDAWLAENYDPFDMFIGTSAGSQNLTSFLARQKGYAKRLIRGLSRHKRFFQVGRGLVGKHIVDLDWYFDKTKETNRLLDFSAATENLGDRELFITATNSRDRKPYFLSPTGSANQWRELLKASSALPFLYKQGVELTTDYNASAYNASSNNGERTSVSSSDRALARKGIAKGPTKGGQNASCIKQTAPISDFYLDGGLAAPLPVREAYERGAKKIVVIRTGDINFQARSAWLHKLKSLVCATGHCPKTINYLVQHEQAYQQELAFIANPPADVEIIQIFAGKPLHSKLLGSTDSDLRHDYKVGVSAGKHFLDQHEAAKDRDVALPPTGDLALPATDDSALVAAMNGSPINQTAFESHRLSA</sequence>
<keyword evidence="1 4" id="KW-0378">Hydrolase</keyword>
<feature type="short sequence motif" description="GXGXXG" evidence="4">
    <location>
        <begin position="25"/>
        <end position="30"/>
    </location>
</feature>
<feature type="short sequence motif" description="DGA/G" evidence="4">
    <location>
        <begin position="231"/>
        <end position="233"/>
    </location>
</feature>
<name>A0A6N9TIJ6_9ALTE</name>
<feature type="domain" description="PNPLA" evidence="6">
    <location>
        <begin position="21"/>
        <end position="244"/>
    </location>
</feature>
<dbReference type="InterPro" id="IPR037483">
    <property type="entry name" value="YjjU-like"/>
</dbReference>
<keyword evidence="3 4" id="KW-0443">Lipid metabolism</keyword>
<feature type="region of interest" description="Disordered" evidence="5">
    <location>
        <begin position="181"/>
        <end position="200"/>
    </location>
</feature>
<feature type="active site" description="Nucleophile" evidence="4">
    <location>
        <position position="55"/>
    </location>
</feature>
<reference evidence="7 8" key="1">
    <citation type="submission" date="2020-01" db="EMBL/GenBank/DDBJ databases">
        <title>Genomes of bacteria type strains.</title>
        <authorList>
            <person name="Chen J."/>
            <person name="Zhu S."/>
            <person name="Yang J."/>
        </authorList>
    </citation>
    <scope>NUCLEOTIDE SEQUENCE [LARGE SCALE GENOMIC DNA]</scope>
    <source>
        <strain evidence="7 8">LMG 24078</strain>
    </source>
</reference>
<evidence type="ECO:0000313" key="8">
    <source>
        <dbReference type="Proteomes" id="UP000471381"/>
    </source>
</evidence>
<dbReference type="GO" id="GO:0016042">
    <property type="term" value="P:lipid catabolic process"/>
    <property type="evidence" value="ECO:0007669"/>
    <property type="project" value="UniProtKB-UniRule"/>
</dbReference>
<evidence type="ECO:0000313" key="7">
    <source>
        <dbReference type="EMBL" id="NDW14518.1"/>
    </source>
</evidence>
<dbReference type="InterPro" id="IPR050301">
    <property type="entry name" value="NTE"/>
</dbReference>
<dbReference type="InterPro" id="IPR016035">
    <property type="entry name" value="Acyl_Trfase/lysoPLipase"/>
</dbReference>
<dbReference type="SUPFAM" id="SSF52151">
    <property type="entry name" value="FabD/lysophospholipase-like"/>
    <property type="match status" value="1"/>
</dbReference>
<keyword evidence="2 4" id="KW-0442">Lipid degradation</keyword>
<evidence type="ECO:0000256" key="2">
    <source>
        <dbReference type="ARBA" id="ARBA00022963"/>
    </source>
</evidence>